<dbReference type="Proteomes" id="UP000887577">
    <property type="component" value="Unplaced"/>
</dbReference>
<keyword evidence="1" id="KW-1185">Reference proteome</keyword>
<sequence length="159" mass="16237">MRLAGREQVDVATGGDTQRAIRAGGLGSGQIDIAVCPQHHVVASQQLAAAHGLITLADLQRTALAACIEVAAAAVHQHLAVDIAAGLQGHAAIGRDAGRSQVDVLARCQHHIAGALNRSHRVRGLAVAGVVAAVVVQRAALAQRLCAEGPGCRRLNQTG</sequence>
<protein>
    <submittedName>
        <fullName evidence="2">Uncharacterized protein</fullName>
    </submittedName>
</protein>
<name>A0A914YIB4_9BILA</name>
<dbReference type="WBParaSite" id="PSU_v2.g18554.t1">
    <property type="protein sequence ID" value="PSU_v2.g18554.t1"/>
    <property type="gene ID" value="PSU_v2.g18554"/>
</dbReference>
<evidence type="ECO:0000313" key="1">
    <source>
        <dbReference type="Proteomes" id="UP000887577"/>
    </source>
</evidence>
<dbReference type="AlphaFoldDB" id="A0A914YIB4"/>
<evidence type="ECO:0000313" key="2">
    <source>
        <dbReference type="WBParaSite" id="PSU_v2.g18554.t1"/>
    </source>
</evidence>
<reference evidence="2" key="1">
    <citation type="submission" date="2022-11" db="UniProtKB">
        <authorList>
            <consortium name="WormBaseParasite"/>
        </authorList>
    </citation>
    <scope>IDENTIFICATION</scope>
</reference>
<proteinExistence type="predicted"/>
<accession>A0A914YIB4</accession>
<organism evidence="1 2">
    <name type="scientific">Panagrolaimus superbus</name>
    <dbReference type="NCBI Taxonomy" id="310955"/>
    <lineage>
        <taxon>Eukaryota</taxon>
        <taxon>Metazoa</taxon>
        <taxon>Ecdysozoa</taxon>
        <taxon>Nematoda</taxon>
        <taxon>Chromadorea</taxon>
        <taxon>Rhabditida</taxon>
        <taxon>Tylenchina</taxon>
        <taxon>Panagrolaimomorpha</taxon>
        <taxon>Panagrolaimoidea</taxon>
        <taxon>Panagrolaimidae</taxon>
        <taxon>Panagrolaimus</taxon>
    </lineage>
</organism>